<feature type="transmembrane region" description="Helical" evidence="2">
    <location>
        <begin position="533"/>
        <end position="555"/>
    </location>
</feature>
<keyword evidence="2" id="KW-0472">Membrane</keyword>
<organism evidence="3 4">
    <name type="scientific">Stylonychia lemnae</name>
    <name type="common">Ciliate</name>
    <dbReference type="NCBI Taxonomy" id="5949"/>
    <lineage>
        <taxon>Eukaryota</taxon>
        <taxon>Sar</taxon>
        <taxon>Alveolata</taxon>
        <taxon>Ciliophora</taxon>
        <taxon>Intramacronucleata</taxon>
        <taxon>Spirotrichea</taxon>
        <taxon>Stichotrichia</taxon>
        <taxon>Sporadotrichida</taxon>
        <taxon>Oxytrichidae</taxon>
        <taxon>Stylonychinae</taxon>
        <taxon>Stylonychia</taxon>
    </lineage>
</organism>
<evidence type="ECO:0000256" key="2">
    <source>
        <dbReference type="SAM" id="Phobius"/>
    </source>
</evidence>
<feature type="region of interest" description="Disordered" evidence="1">
    <location>
        <begin position="1"/>
        <end position="127"/>
    </location>
</feature>
<evidence type="ECO:0008006" key="5">
    <source>
        <dbReference type="Google" id="ProtNLM"/>
    </source>
</evidence>
<feature type="compositionally biased region" description="Low complexity" evidence="1">
    <location>
        <begin position="53"/>
        <end position="66"/>
    </location>
</feature>
<keyword evidence="2" id="KW-1133">Transmembrane helix</keyword>
<evidence type="ECO:0000313" key="4">
    <source>
        <dbReference type="Proteomes" id="UP000039865"/>
    </source>
</evidence>
<name>A0A078ARV2_STYLE</name>
<evidence type="ECO:0000256" key="1">
    <source>
        <dbReference type="SAM" id="MobiDB-lite"/>
    </source>
</evidence>
<dbReference type="InParanoid" id="A0A078ARV2"/>
<feature type="compositionally biased region" description="Acidic residues" evidence="1">
    <location>
        <begin position="93"/>
        <end position="103"/>
    </location>
</feature>
<dbReference type="Proteomes" id="UP000039865">
    <property type="component" value="Unassembled WGS sequence"/>
</dbReference>
<feature type="compositionally biased region" description="Basic and acidic residues" evidence="1">
    <location>
        <begin position="1"/>
        <end position="12"/>
    </location>
</feature>
<keyword evidence="2" id="KW-0812">Transmembrane</keyword>
<protein>
    <recommendedName>
        <fullName evidence="5">Transmembrane protein</fullName>
    </recommendedName>
</protein>
<accession>A0A078ARV2</accession>
<feature type="transmembrane region" description="Helical" evidence="2">
    <location>
        <begin position="287"/>
        <end position="313"/>
    </location>
</feature>
<reference evidence="3 4" key="1">
    <citation type="submission" date="2014-06" db="EMBL/GenBank/DDBJ databases">
        <authorList>
            <person name="Swart Estienne"/>
        </authorList>
    </citation>
    <scope>NUCLEOTIDE SEQUENCE [LARGE SCALE GENOMIC DNA]</scope>
    <source>
        <strain evidence="3 4">130c</strain>
    </source>
</reference>
<feature type="compositionally biased region" description="Acidic residues" evidence="1">
    <location>
        <begin position="114"/>
        <end position="127"/>
    </location>
</feature>
<sequence>MNDINSSKKDRNTQSSKMTFKTKNIEINISSDDGFDIEHQQQHQERESESENELQQQFQRPQFARQTDQRPQQKSKNLKENYAYPLQQNQYDDKDDGGYEQEDSNLIQNRDNYPIEDDEEEEQSQYDEQEHLMNRQIIINRMKDQRNKMKGNQDDLDEQELLSMRQQKLENSKGKANKRRMNQEQDDSNINNPLDDTRVDDVNGVIGKSQNPLIDDNVQQKEFLTQFGSLKLILGIILFFSLFLTVFGFVAYEQTRFSIFSWIATMVEQDLQRIYYSNLSSTFGFEALFIFFNLSAILMSIMVFLGIASAISLNSAMAALESMHGGAFDEWEQHFGKGTQLESIQLLTKAFFIIASFSCLLISLLLLVVFIRGIEIGSTQHSNRITATFYTFNNVLLPLLLMALVYVTVNANKEVTSLPVIGDRFFPYAQSSLVSYYADSFDSYYEINWGKLMIHVNKNYYNVDDMNCYGGKYVNNFNSTSFYNLKCDNKNEIAYIWENEYSKNIQDQNILYGCINQSCKAVFGQWVSSTIKYLALIGFTTSAVCLIMIGISVNIWKKLANGSDRIMWHNKGIEFMFLGLSFLIIFVLAFMIAFETPDPPEIFPFATEQPREIYNSQYEVNIESINIRKELLEVNQGSFPVYGIQIAEDQSQCKPDCQPLLYYVELSTQDGKIKIDSNEDKNMYNQQKNMESNLVFNSTNGMQSNNAYVVAFYGSFKDVNNALNNLLFEPNCPIKSGLSISIKVNTQGENGNEANGQMVSAAAGQVVEVRGPGVFSIIDSNYADETLQPGIQSCEQKTTITDINGEFVMEFPVMKNNLAYQVSFAFENANFKSSQKIIQFGGIVFEKEKYFQTYLIRKNVDILSYYSSQLIDASTFNPISKAKVSIFEGGNTTKIERQQALSVMVPDFNGTFELFNLFPGQIMINVNDSTGQYMPYLESNVFLLGDKYSSKSHFRDIFLNDAKDDQYQVRLVLTWLSQDQSKASIKNRDLDLFVDFQLKDKFVCSVGFYNPLCQGVIGNFDSQNQRPEVRNAETVTFNAIGEYQYLVYVGEYLDKQILSQQQIQDTEARIDLYIRGQNYGPVAKFYVPYTKTAVSQGNSKPYRYWGVFCFDGSLSLNKIVSLGYLGFEKPIPSLCQINNI</sequence>
<dbReference type="AlphaFoldDB" id="A0A078ARV2"/>
<feature type="transmembrane region" description="Helical" evidence="2">
    <location>
        <begin position="232"/>
        <end position="252"/>
    </location>
</feature>
<feature type="transmembrane region" description="Helical" evidence="2">
    <location>
        <begin position="575"/>
        <end position="594"/>
    </location>
</feature>
<evidence type="ECO:0000313" key="3">
    <source>
        <dbReference type="EMBL" id="CDW85215.1"/>
    </source>
</evidence>
<feature type="transmembrane region" description="Helical" evidence="2">
    <location>
        <begin position="392"/>
        <end position="409"/>
    </location>
</feature>
<feature type="transmembrane region" description="Helical" evidence="2">
    <location>
        <begin position="350"/>
        <end position="371"/>
    </location>
</feature>
<feature type="compositionally biased region" description="Polar residues" evidence="1">
    <location>
        <begin position="13"/>
        <end position="31"/>
    </location>
</feature>
<proteinExistence type="predicted"/>
<keyword evidence="4" id="KW-1185">Reference proteome</keyword>
<dbReference type="EMBL" id="CCKQ01013542">
    <property type="protein sequence ID" value="CDW85215.1"/>
    <property type="molecule type" value="Genomic_DNA"/>
</dbReference>
<feature type="region of interest" description="Disordered" evidence="1">
    <location>
        <begin position="168"/>
        <end position="195"/>
    </location>
</feature>
<feature type="compositionally biased region" description="Basic and acidic residues" evidence="1">
    <location>
        <begin position="36"/>
        <end position="49"/>
    </location>
</feature>
<gene>
    <name evidence="3" type="primary">Contig18330.g19470</name>
    <name evidence="3" type="ORF">STYLEM_14288</name>
</gene>